<dbReference type="Proteomes" id="UP001559025">
    <property type="component" value="Unassembled WGS sequence"/>
</dbReference>
<dbReference type="Gene3D" id="1.20.1260.10">
    <property type="match status" value="1"/>
</dbReference>
<dbReference type="InterPro" id="IPR011882">
    <property type="entry name" value="PaaC"/>
</dbReference>
<evidence type="ECO:0000313" key="1">
    <source>
        <dbReference type="EMBL" id="MEX4009445.1"/>
    </source>
</evidence>
<dbReference type="InterPro" id="IPR009078">
    <property type="entry name" value="Ferritin-like_SF"/>
</dbReference>
<sequence length="253" mass="28307">MEVSRDHFVTFLLRLADDHLILGHRLSEWCGHAPMLEEDLAMPNIALDLIGQARALYQYAAEVEGKGRSEDDLAYLRREREYLNCLMVERPNGDFAHTMLRQFYFAAFMHPFWEKASASTDETLAGIAAKAVKEVSYHVRHCGEWVIRLGDGTEESAARMKAAVEALAPYVDELFETDAVSEAVSKAGIAPAPASLRSSFDSTVQRVFAEAFLDMPETAWPQTGGRQGRHGEAMGYLLAELQHIQRTYPGAVW</sequence>
<dbReference type="NCBIfam" id="TIGR02158">
    <property type="entry name" value="PA_CoA_Oxy3"/>
    <property type="match status" value="1"/>
</dbReference>
<dbReference type="RefSeq" id="WP_368804363.1">
    <property type="nucleotide sequence ID" value="NZ_JAZHFV010000006.1"/>
</dbReference>
<organism evidence="1 2">
    <name type="scientific">Neoaquamicrobium sediminum</name>
    <dbReference type="NCBI Taxonomy" id="1849104"/>
    <lineage>
        <taxon>Bacteria</taxon>
        <taxon>Pseudomonadati</taxon>
        <taxon>Pseudomonadota</taxon>
        <taxon>Alphaproteobacteria</taxon>
        <taxon>Hyphomicrobiales</taxon>
        <taxon>Phyllobacteriaceae</taxon>
        <taxon>Neoaquamicrobium</taxon>
    </lineage>
</organism>
<dbReference type="GO" id="GO:0097266">
    <property type="term" value="F:phenylacetyl-CoA 1,2-epoxidase activity"/>
    <property type="evidence" value="ECO:0007669"/>
    <property type="project" value="UniProtKB-EC"/>
</dbReference>
<dbReference type="InterPro" id="IPR007814">
    <property type="entry name" value="PaaA_PaaC"/>
</dbReference>
<dbReference type="PIRSF" id="PIRSF037834">
    <property type="entry name" value="PA_CoA_Oase3"/>
    <property type="match status" value="1"/>
</dbReference>
<dbReference type="EC" id="1.14.13.149" evidence="1"/>
<accession>A0ABV3WXN6</accession>
<reference evidence="1 2" key="1">
    <citation type="submission" date="2024-01" db="EMBL/GenBank/DDBJ databases">
        <title>New evidence supports the origin of RcGTA from prophage.</title>
        <authorList>
            <person name="Xu Y."/>
            <person name="Liu B."/>
            <person name="Chen F."/>
        </authorList>
    </citation>
    <scope>NUCLEOTIDE SEQUENCE [LARGE SCALE GENOMIC DNA]</scope>
    <source>
        <strain evidence="1 2">CBW1107-2</strain>
    </source>
</reference>
<dbReference type="InterPro" id="IPR012347">
    <property type="entry name" value="Ferritin-like"/>
</dbReference>
<name>A0ABV3WXN6_9HYPH</name>
<comment type="caution">
    <text evidence="1">The sequence shown here is derived from an EMBL/GenBank/DDBJ whole genome shotgun (WGS) entry which is preliminary data.</text>
</comment>
<protein>
    <submittedName>
        <fullName evidence="1">1,2-phenylacetyl-CoA epoxidase subunit PaaC</fullName>
        <ecNumber evidence="1">1.14.13.149</ecNumber>
    </submittedName>
</protein>
<proteinExistence type="predicted"/>
<gene>
    <name evidence="1" type="primary">paaC</name>
    <name evidence="1" type="ORF">V1479_19200</name>
</gene>
<dbReference type="InterPro" id="IPR052703">
    <property type="entry name" value="Aromatic_CoA_ox/epox"/>
</dbReference>
<dbReference type="Pfam" id="PF05138">
    <property type="entry name" value="PaaA_PaaC"/>
    <property type="match status" value="1"/>
</dbReference>
<dbReference type="PANTHER" id="PTHR30458">
    <property type="entry name" value="PHENYLACETIC ACID DEGRADATION PROTEIN PAA"/>
    <property type="match status" value="1"/>
</dbReference>
<dbReference type="SUPFAM" id="SSF47240">
    <property type="entry name" value="Ferritin-like"/>
    <property type="match status" value="1"/>
</dbReference>
<keyword evidence="2" id="KW-1185">Reference proteome</keyword>
<evidence type="ECO:0000313" key="2">
    <source>
        <dbReference type="Proteomes" id="UP001559025"/>
    </source>
</evidence>
<dbReference type="EMBL" id="JAZHFV010000006">
    <property type="protein sequence ID" value="MEX4009445.1"/>
    <property type="molecule type" value="Genomic_DNA"/>
</dbReference>
<dbReference type="PANTHER" id="PTHR30458:SF0">
    <property type="entry name" value="1,2-PHENYLACETYL-COA EPOXIDASE, SUBUNIT C"/>
    <property type="match status" value="1"/>
</dbReference>
<keyword evidence="1" id="KW-0560">Oxidoreductase</keyword>